<name>A0A0E9SI39_ANGAN</name>
<dbReference type="EMBL" id="GBXM01067670">
    <property type="protein sequence ID" value="JAH40907.1"/>
    <property type="molecule type" value="Transcribed_RNA"/>
</dbReference>
<accession>A0A0E9SI39</accession>
<reference evidence="1" key="1">
    <citation type="submission" date="2014-11" db="EMBL/GenBank/DDBJ databases">
        <authorList>
            <person name="Amaro Gonzalez C."/>
        </authorList>
    </citation>
    <scope>NUCLEOTIDE SEQUENCE</scope>
</reference>
<organism evidence="1">
    <name type="scientific">Anguilla anguilla</name>
    <name type="common">European freshwater eel</name>
    <name type="synonym">Muraena anguilla</name>
    <dbReference type="NCBI Taxonomy" id="7936"/>
    <lineage>
        <taxon>Eukaryota</taxon>
        <taxon>Metazoa</taxon>
        <taxon>Chordata</taxon>
        <taxon>Craniata</taxon>
        <taxon>Vertebrata</taxon>
        <taxon>Euteleostomi</taxon>
        <taxon>Actinopterygii</taxon>
        <taxon>Neopterygii</taxon>
        <taxon>Teleostei</taxon>
        <taxon>Anguilliformes</taxon>
        <taxon>Anguillidae</taxon>
        <taxon>Anguilla</taxon>
    </lineage>
</organism>
<evidence type="ECO:0000313" key="1">
    <source>
        <dbReference type="EMBL" id="JAH40907.1"/>
    </source>
</evidence>
<proteinExistence type="predicted"/>
<protein>
    <submittedName>
        <fullName evidence="1">Uncharacterized protein</fullName>
    </submittedName>
</protein>
<sequence>MFPKIFPFIFSSYRLKRMWSVKLSLTSKCQITI</sequence>
<dbReference type="AlphaFoldDB" id="A0A0E9SI39"/>
<reference evidence="1" key="2">
    <citation type="journal article" date="2015" name="Fish Shellfish Immunol.">
        <title>Early steps in the European eel (Anguilla anguilla)-Vibrio vulnificus interaction in the gills: Role of the RtxA13 toxin.</title>
        <authorList>
            <person name="Callol A."/>
            <person name="Pajuelo D."/>
            <person name="Ebbesson L."/>
            <person name="Teles M."/>
            <person name="MacKenzie S."/>
            <person name="Amaro C."/>
        </authorList>
    </citation>
    <scope>NUCLEOTIDE SEQUENCE</scope>
</reference>